<dbReference type="GO" id="GO:0044716">
    <property type="term" value="F:8-oxo-GDP phosphatase activity"/>
    <property type="evidence" value="ECO:0007669"/>
    <property type="project" value="TreeGrafter"/>
</dbReference>
<dbReference type="InterPro" id="IPR029119">
    <property type="entry name" value="MutY_C"/>
</dbReference>
<gene>
    <name evidence="13" type="ORF">FC19_GL000303</name>
</gene>
<comment type="similarity">
    <text evidence="2">Belongs to the Nudix hydrolase family.</text>
</comment>
<keyword evidence="14" id="KW-1185">Reference proteome</keyword>
<dbReference type="GO" id="GO:0006260">
    <property type="term" value="P:DNA replication"/>
    <property type="evidence" value="ECO:0007669"/>
    <property type="project" value="UniProtKB-KW"/>
</dbReference>
<evidence type="ECO:0000256" key="1">
    <source>
        <dbReference type="ARBA" id="ARBA00001946"/>
    </source>
</evidence>
<dbReference type="AlphaFoldDB" id="A0A0R2CYP1"/>
<comment type="catalytic activity">
    <reaction evidence="10">
        <text>8-oxo-dGTP + H2O = 8-oxo-dGMP + diphosphate + H(+)</text>
        <dbReference type="Rhea" id="RHEA:31575"/>
        <dbReference type="ChEBI" id="CHEBI:15377"/>
        <dbReference type="ChEBI" id="CHEBI:15378"/>
        <dbReference type="ChEBI" id="CHEBI:33019"/>
        <dbReference type="ChEBI" id="CHEBI:63224"/>
        <dbReference type="ChEBI" id="CHEBI:77896"/>
        <dbReference type="EC" id="3.6.1.55"/>
    </reaction>
</comment>
<keyword evidence="3" id="KW-0515">Mutator protein</keyword>
<evidence type="ECO:0000256" key="4">
    <source>
        <dbReference type="ARBA" id="ARBA00022705"/>
    </source>
</evidence>
<dbReference type="InterPro" id="IPR015797">
    <property type="entry name" value="NUDIX_hydrolase-like_dom_sf"/>
</dbReference>
<keyword evidence="6" id="KW-0227">DNA damage</keyword>
<sequence length="155" mass="17503">MFVILNAGVNSEGVMEVKKDIYVVGAALLRNNRILAAKRNPDRMLGGMWEFPGGKIQGNETPQAALKRELAEEFSDKIITGPQAAMEVHHEYTFGTVNLKVYYAKLLTQNFNLIAHSQICWVQSSELKKLDWAPANWPIIEKIAKTDLKRVNFDD</sequence>
<proteinExistence type="inferred from homology"/>
<dbReference type="PATRIC" id="fig|1423725.3.peg.312"/>
<evidence type="ECO:0000256" key="3">
    <source>
        <dbReference type="ARBA" id="ARBA00022457"/>
    </source>
</evidence>
<keyword evidence="8" id="KW-0460">Magnesium</keyword>
<accession>A0A0R2CYP1</accession>
<dbReference type="Gene3D" id="3.90.79.10">
    <property type="entry name" value="Nucleoside Triphosphate Pyrophosphohydrolase"/>
    <property type="match status" value="1"/>
</dbReference>
<organism evidence="13 14">
    <name type="scientific">Liquorilactobacillus aquaticus DSM 21051</name>
    <dbReference type="NCBI Taxonomy" id="1423725"/>
    <lineage>
        <taxon>Bacteria</taxon>
        <taxon>Bacillati</taxon>
        <taxon>Bacillota</taxon>
        <taxon>Bacilli</taxon>
        <taxon>Lactobacillales</taxon>
        <taxon>Lactobacillaceae</taxon>
        <taxon>Liquorilactobacillus</taxon>
    </lineage>
</organism>
<comment type="caution">
    <text evidence="13">The sequence shown here is derived from an EMBL/GenBank/DDBJ whole genome shotgun (WGS) entry which is preliminary data.</text>
</comment>
<evidence type="ECO:0000256" key="7">
    <source>
        <dbReference type="ARBA" id="ARBA00022801"/>
    </source>
</evidence>
<dbReference type="Pfam" id="PF14815">
    <property type="entry name" value="NUDIX_4"/>
    <property type="match status" value="1"/>
</dbReference>
<evidence type="ECO:0000256" key="11">
    <source>
        <dbReference type="ARBA" id="ARBA00038905"/>
    </source>
</evidence>
<keyword evidence="5" id="KW-0479">Metal-binding</keyword>
<dbReference type="GO" id="GO:0046872">
    <property type="term" value="F:metal ion binding"/>
    <property type="evidence" value="ECO:0007669"/>
    <property type="project" value="UniProtKB-KW"/>
</dbReference>
<dbReference type="GO" id="GO:0035539">
    <property type="term" value="F:8-oxo-7,8-dihydrodeoxyguanosine triphosphate pyrophosphatase activity"/>
    <property type="evidence" value="ECO:0007669"/>
    <property type="project" value="UniProtKB-EC"/>
</dbReference>
<feature type="domain" description="Nudix hydrolase" evidence="12">
    <location>
        <begin position="19"/>
        <end position="144"/>
    </location>
</feature>
<evidence type="ECO:0000256" key="2">
    <source>
        <dbReference type="ARBA" id="ARBA00005582"/>
    </source>
</evidence>
<dbReference type="EC" id="3.6.1.55" evidence="11"/>
<name>A0A0R2CYP1_9LACO</name>
<dbReference type="PANTHER" id="PTHR47707:SF1">
    <property type="entry name" value="NUDIX HYDROLASE FAMILY PROTEIN"/>
    <property type="match status" value="1"/>
</dbReference>
<dbReference type="Proteomes" id="UP000051015">
    <property type="component" value="Unassembled WGS sequence"/>
</dbReference>
<dbReference type="InterPro" id="IPR000086">
    <property type="entry name" value="NUDIX_hydrolase_dom"/>
</dbReference>
<dbReference type="GO" id="GO:0008413">
    <property type="term" value="F:8-oxo-7,8-dihydroguanosine triphosphate pyrophosphatase activity"/>
    <property type="evidence" value="ECO:0007669"/>
    <property type="project" value="TreeGrafter"/>
</dbReference>
<evidence type="ECO:0000313" key="13">
    <source>
        <dbReference type="EMBL" id="KRM96784.1"/>
    </source>
</evidence>
<dbReference type="InterPro" id="IPR047127">
    <property type="entry name" value="MutT-like"/>
</dbReference>
<evidence type="ECO:0000256" key="6">
    <source>
        <dbReference type="ARBA" id="ARBA00022763"/>
    </source>
</evidence>
<evidence type="ECO:0000259" key="12">
    <source>
        <dbReference type="PROSITE" id="PS51462"/>
    </source>
</evidence>
<evidence type="ECO:0000256" key="8">
    <source>
        <dbReference type="ARBA" id="ARBA00022842"/>
    </source>
</evidence>
<comment type="cofactor">
    <cofactor evidence="1">
        <name>Mg(2+)</name>
        <dbReference type="ChEBI" id="CHEBI:18420"/>
    </cofactor>
</comment>
<evidence type="ECO:0000256" key="10">
    <source>
        <dbReference type="ARBA" id="ARBA00035861"/>
    </source>
</evidence>
<evidence type="ECO:0000256" key="9">
    <source>
        <dbReference type="ARBA" id="ARBA00023204"/>
    </source>
</evidence>
<dbReference type="PANTHER" id="PTHR47707">
    <property type="entry name" value="8-OXO-DGTP DIPHOSPHATASE"/>
    <property type="match status" value="1"/>
</dbReference>
<dbReference type="STRING" id="1423725.FC19_GL000303"/>
<evidence type="ECO:0000256" key="5">
    <source>
        <dbReference type="ARBA" id="ARBA00022723"/>
    </source>
</evidence>
<dbReference type="EMBL" id="AYZD01000011">
    <property type="protein sequence ID" value="KRM96784.1"/>
    <property type="molecule type" value="Genomic_DNA"/>
</dbReference>
<dbReference type="GO" id="GO:0006281">
    <property type="term" value="P:DNA repair"/>
    <property type="evidence" value="ECO:0007669"/>
    <property type="project" value="UniProtKB-KW"/>
</dbReference>
<dbReference type="GO" id="GO:0044715">
    <property type="term" value="F:8-oxo-dGDP phosphatase activity"/>
    <property type="evidence" value="ECO:0007669"/>
    <property type="project" value="TreeGrafter"/>
</dbReference>
<keyword evidence="9" id="KW-0234">DNA repair</keyword>
<dbReference type="CDD" id="cd03425">
    <property type="entry name" value="NUDIX_MutT_NudA_like"/>
    <property type="match status" value="1"/>
</dbReference>
<dbReference type="PROSITE" id="PS51462">
    <property type="entry name" value="NUDIX"/>
    <property type="match status" value="1"/>
</dbReference>
<reference evidence="13 14" key="1">
    <citation type="journal article" date="2015" name="Genome Announc.">
        <title>Expanding the biotechnology potential of lactobacilli through comparative genomics of 213 strains and associated genera.</title>
        <authorList>
            <person name="Sun Z."/>
            <person name="Harris H.M."/>
            <person name="McCann A."/>
            <person name="Guo C."/>
            <person name="Argimon S."/>
            <person name="Zhang W."/>
            <person name="Yang X."/>
            <person name="Jeffery I.B."/>
            <person name="Cooney J.C."/>
            <person name="Kagawa T.F."/>
            <person name="Liu W."/>
            <person name="Song Y."/>
            <person name="Salvetti E."/>
            <person name="Wrobel A."/>
            <person name="Rasinkangas P."/>
            <person name="Parkhill J."/>
            <person name="Rea M.C."/>
            <person name="O'Sullivan O."/>
            <person name="Ritari J."/>
            <person name="Douillard F.P."/>
            <person name="Paul Ross R."/>
            <person name="Yang R."/>
            <person name="Briner A.E."/>
            <person name="Felis G.E."/>
            <person name="de Vos W.M."/>
            <person name="Barrangou R."/>
            <person name="Klaenhammer T.R."/>
            <person name="Caufield P.W."/>
            <person name="Cui Y."/>
            <person name="Zhang H."/>
            <person name="O'Toole P.W."/>
        </authorList>
    </citation>
    <scope>NUCLEOTIDE SEQUENCE [LARGE SCALE GENOMIC DNA]</scope>
    <source>
        <strain evidence="13 14">DSM 21051</strain>
    </source>
</reference>
<keyword evidence="4" id="KW-0235">DNA replication</keyword>
<protein>
    <recommendedName>
        <fullName evidence="11">8-oxo-dGTP diphosphatase</fullName>
        <ecNumber evidence="11">3.6.1.55</ecNumber>
    </recommendedName>
</protein>
<keyword evidence="7" id="KW-0378">Hydrolase</keyword>
<evidence type="ECO:0000313" key="14">
    <source>
        <dbReference type="Proteomes" id="UP000051015"/>
    </source>
</evidence>
<dbReference type="SUPFAM" id="SSF55811">
    <property type="entry name" value="Nudix"/>
    <property type="match status" value="1"/>
</dbReference>